<dbReference type="Pfam" id="PF20253">
    <property type="entry name" value="DUF6604"/>
    <property type="match status" value="1"/>
</dbReference>
<dbReference type="InterPro" id="IPR046539">
    <property type="entry name" value="DUF6604"/>
</dbReference>
<evidence type="ECO:0000259" key="2">
    <source>
        <dbReference type="Pfam" id="PF20253"/>
    </source>
</evidence>
<feature type="domain" description="DUF6604" evidence="2">
    <location>
        <begin position="11"/>
        <end position="256"/>
    </location>
</feature>
<evidence type="ECO:0000313" key="4">
    <source>
        <dbReference type="Proteomes" id="UP001302812"/>
    </source>
</evidence>
<feature type="compositionally biased region" description="Basic residues" evidence="1">
    <location>
        <begin position="50"/>
        <end position="60"/>
    </location>
</feature>
<sequence>MLPPPLLSVYRQYKEDTDAVASWLAATARAHGYPANLLTNAIPSQQRQGGRLKGKARKTQQKPEKKSAKFKYTVAIKDFVPLAEWIASRQPPVEVPSSFVSVINRVIADDDSNQRHSYFVGVLKKVRDVLKPRMPAGASEPTSRQLDEPENLSNMFSALTVYEPSEEDLESFFVSMASPTPEKPEQDIVYEAEAQTSIVDAMYPYMTMYTDLDRIRHQIRWIWATYQIGMVDLVAAAIATNSAIGLARSLIDDVLPALQPHSVWDVAQTFYFASCLAKGFSFDDILDANGRPSPETYDVQDDVYMVAYNVLTSLLPVLITDLPVYKDGSFGTYDPKRFRPDLSGQEKIQDDLILLTEMFTELVTVGRLVDDFPVQDELMRGIKEMDKTREISFHLVFSAQVFLDIHHVLRYEADHPFQQLMKQLDYMETSLRRQMEFHEGLEFENWPASNERALQGCVSRIQWLSNDPVFKAKQRAAARQNMTVEETLNRHRMLRHSPVLAGLMLFQFRGLVYDIGIAAANLFGSISYTWHLYNATRREKLLPTRWDDMDVLYSTLGSSNFHVGDAPKHANEYLVRYCLQMGVSVAFFANKKQRGRSIKLQVSRAGPRRFKDGAPVSKMFTDRYVWKTAAQFDWTAEHLYQIISCGRWQAEDPTKDIPTFMIAIDDPEANETLEFAFPYLEMHRHCWGLLRRVKKACEPLLLQSYGPNYIPHEGHLPQVVGYAFWLAAAGSVEGHAKVQDMRLLEIAAREIHELLDVTGSNAMIEIMRENMGLWLEIKTEREDGGAEGSERRVITF</sequence>
<dbReference type="PANTHER" id="PTHR38795:SF1">
    <property type="entry name" value="DUF6604 DOMAIN-CONTAINING PROTEIN"/>
    <property type="match status" value="1"/>
</dbReference>
<name>A0AAN6YRS6_9PEZI</name>
<keyword evidence="4" id="KW-1185">Reference proteome</keyword>
<dbReference type="Proteomes" id="UP001302812">
    <property type="component" value="Unassembled WGS sequence"/>
</dbReference>
<proteinExistence type="predicted"/>
<evidence type="ECO:0000256" key="1">
    <source>
        <dbReference type="SAM" id="MobiDB-lite"/>
    </source>
</evidence>
<dbReference type="PANTHER" id="PTHR38795">
    <property type="entry name" value="DUF6604 DOMAIN-CONTAINING PROTEIN"/>
    <property type="match status" value="1"/>
</dbReference>
<reference evidence="3" key="1">
    <citation type="journal article" date="2023" name="Mol. Phylogenet. Evol.">
        <title>Genome-scale phylogeny and comparative genomics of the fungal order Sordariales.</title>
        <authorList>
            <person name="Hensen N."/>
            <person name="Bonometti L."/>
            <person name="Westerberg I."/>
            <person name="Brannstrom I.O."/>
            <person name="Guillou S."/>
            <person name="Cros-Aarteil S."/>
            <person name="Calhoun S."/>
            <person name="Haridas S."/>
            <person name="Kuo A."/>
            <person name="Mondo S."/>
            <person name="Pangilinan J."/>
            <person name="Riley R."/>
            <person name="LaButti K."/>
            <person name="Andreopoulos B."/>
            <person name="Lipzen A."/>
            <person name="Chen C."/>
            <person name="Yan M."/>
            <person name="Daum C."/>
            <person name="Ng V."/>
            <person name="Clum A."/>
            <person name="Steindorff A."/>
            <person name="Ohm R.A."/>
            <person name="Martin F."/>
            <person name="Silar P."/>
            <person name="Natvig D.O."/>
            <person name="Lalanne C."/>
            <person name="Gautier V."/>
            <person name="Ament-Velasquez S.L."/>
            <person name="Kruys A."/>
            <person name="Hutchinson M.I."/>
            <person name="Powell A.J."/>
            <person name="Barry K."/>
            <person name="Miller A.N."/>
            <person name="Grigoriev I.V."/>
            <person name="Debuchy R."/>
            <person name="Gladieux P."/>
            <person name="Hiltunen Thoren M."/>
            <person name="Johannesson H."/>
        </authorList>
    </citation>
    <scope>NUCLEOTIDE SEQUENCE</scope>
    <source>
        <strain evidence="3">CBS 508.74</strain>
    </source>
</reference>
<organism evidence="3 4">
    <name type="scientific">Canariomyces notabilis</name>
    <dbReference type="NCBI Taxonomy" id="2074819"/>
    <lineage>
        <taxon>Eukaryota</taxon>
        <taxon>Fungi</taxon>
        <taxon>Dikarya</taxon>
        <taxon>Ascomycota</taxon>
        <taxon>Pezizomycotina</taxon>
        <taxon>Sordariomycetes</taxon>
        <taxon>Sordariomycetidae</taxon>
        <taxon>Sordariales</taxon>
        <taxon>Chaetomiaceae</taxon>
        <taxon>Canariomyces</taxon>
    </lineage>
</organism>
<dbReference type="GeneID" id="89942958"/>
<protein>
    <recommendedName>
        <fullName evidence="2">DUF6604 domain-containing protein</fullName>
    </recommendedName>
</protein>
<dbReference type="RefSeq" id="XP_064669074.1">
    <property type="nucleotide sequence ID" value="XM_064818832.1"/>
</dbReference>
<dbReference type="EMBL" id="MU853345">
    <property type="protein sequence ID" value="KAK4111504.1"/>
    <property type="molecule type" value="Genomic_DNA"/>
</dbReference>
<gene>
    <name evidence="3" type="ORF">N656DRAFT_837525</name>
</gene>
<accession>A0AAN6YRS6</accession>
<dbReference type="AlphaFoldDB" id="A0AAN6YRS6"/>
<reference evidence="3" key="2">
    <citation type="submission" date="2023-05" db="EMBL/GenBank/DDBJ databases">
        <authorList>
            <consortium name="Lawrence Berkeley National Laboratory"/>
            <person name="Steindorff A."/>
            <person name="Hensen N."/>
            <person name="Bonometti L."/>
            <person name="Westerberg I."/>
            <person name="Brannstrom I.O."/>
            <person name="Guillou S."/>
            <person name="Cros-Aarteil S."/>
            <person name="Calhoun S."/>
            <person name="Haridas S."/>
            <person name="Kuo A."/>
            <person name="Mondo S."/>
            <person name="Pangilinan J."/>
            <person name="Riley R."/>
            <person name="Labutti K."/>
            <person name="Andreopoulos B."/>
            <person name="Lipzen A."/>
            <person name="Chen C."/>
            <person name="Yanf M."/>
            <person name="Daum C."/>
            <person name="Ng V."/>
            <person name="Clum A."/>
            <person name="Ohm R."/>
            <person name="Martin F."/>
            <person name="Silar P."/>
            <person name="Natvig D."/>
            <person name="Lalanne C."/>
            <person name="Gautier V."/>
            <person name="Ament-Velasquez S.L."/>
            <person name="Kruys A."/>
            <person name="Hutchinson M.I."/>
            <person name="Powell A.J."/>
            <person name="Barry K."/>
            <person name="Miller A.N."/>
            <person name="Grigoriev I.V."/>
            <person name="Debuchy R."/>
            <person name="Gladieux P."/>
            <person name="Thoren M.H."/>
            <person name="Johannesson H."/>
        </authorList>
    </citation>
    <scope>NUCLEOTIDE SEQUENCE</scope>
    <source>
        <strain evidence="3">CBS 508.74</strain>
    </source>
</reference>
<evidence type="ECO:0000313" key="3">
    <source>
        <dbReference type="EMBL" id="KAK4111504.1"/>
    </source>
</evidence>
<feature type="region of interest" description="Disordered" evidence="1">
    <location>
        <begin position="41"/>
        <end position="66"/>
    </location>
</feature>
<comment type="caution">
    <text evidence="3">The sequence shown here is derived from an EMBL/GenBank/DDBJ whole genome shotgun (WGS) entry which is preliminary data.</text>
</comment>